<protein>
    <recommendedName>
        <fullName evidence="6">33 kDa chaperonin</fullName>
    </recommendedName>
    <alternativeName>
        <fullName evidence="6">Heat shock protein 33 homolog</fullName>
        <shortName evidence="6">HSP33</shortName>
    </alternativeName>
</protein>
<dbReference type="SUPFAM" id="SSF118352">
    <property type="entry name" value="HSP33 redox switch-like"/>
    <property type="match status" value="1"/>
</dbReference>
<dbReference type="PANTHER" id="PTHR30111">
    <property type="entry name" value="33 KDA CHAPERONIN"/>
    <property type="match status" value="1"/>
</dbReference>
<comment type="PTM">
    <text evidence="6">Under oxidizing conditions two disulfide bonds are formed involving the reactive cysteines. Under reducing conditions zinc is bound to the reactive cysteines and the protein is inactive.</text>
</comment>
<evidence type="ECO:0000256" key="5">
    <source>
        <dbReference type="ARBA" id="ARBA00023284"/>
    </source>
</evidence>
<dbReference type="GO" id="GO:0044183">
    <property type="term" value="F:protein folding chaperone"/>
    <property type="evidence" value="ECO:0007669"/>
    <property type="project" value="TreeGrafter"/>
</dbReference>
<reference evidence="7" key="1">
    <citation type="submission" date="2019-11" db="EMBL/GenBank/DDBJ databases">
        <authorList>
            <person name="Feng L."/>
        </authorList>
    </citation>
    <scope>NUCLEOTIDE SEQUENCE</scope>
    <source>
        <strain evidence="7">AundefinedLFYP135</strain>
    </source>
</reference>
<gene>
    <name evidence="6 7" type="primary">hslO</name>
    <name evidence="7" type="ORF">AULFYP135_00895</name>
</gene>
<keyword evidence="1 6" id="KW-0963">Cytoplasm</keyword>
<accession>A0A6N2SE96</accession>
<sequence length="292" mass="31240">MGKLVRTISADGGVICIAVDTTDMVGRAEQIHKTSATVTAALGRLLTAASIMGCTLKGKEDSVTLRLAGNGPVGSVIAVSDSEGNARGYVTNPVVEIPLNQYGKLDVAGAVGKEGYLSVIRDTGMKDPYIGHSPIVSGEIAEDITYYYAVSEQIPTVCGLGVLVNTDLTVLAAGGYLVQLLPGAGEDTIDRLEENINGMKSVTQMLTDGLSPQDIAFLALKGFDPQVLDETTVEYRCNCSRDRMERALISLGREELLRLAQEQEDTEMVCHFCGQKHHFSSRELRALAGEKE</sequence>
<name>A0A6N2SE96_9FIRM</name>
<dbReference type="Gene3D" id="3.55.30.10">
    <property type="entry name" value="Hsp33 domain"/>
    <property type="match status" value="1"/>
</dbReference>
<dbReference type="GO" id="GO:0051082">
    <property type="term" value="F:unfolded protein binding"/>
    <property type="evidence" value="ECO:0007669"/>
    <property type="project" value="UniProtKB-UniRule"/>
</dbReference>
<feature type="disulfide bond" description="Redox-active" evidence="6">
    <location>
        <begin position="270"/>
        <end position="273"/>
    </location>
</feature>
<feature type="disulfide bond" description="Redox-active" evidence="6">
    <location>
        <begin position="237"/>
        <end position="239"/>
    </location>
</feature>
<dbReference type="GO" id="GO:0042026">
    <property type="term" value="P:protein refolding"/>
    <property type="evidence" value="ECO:0007669"/>
    <property type="project" value="TreeGrafter"/>
</dbReference>
<comment type="function">
    <text evidence="6">Redox regulated molecular chaperone. Protects both thermally unfolding and oxidatively damaged proteins from irreversible aggregation. Plays an important role in the bacterial defense system toward oxidative stress.</text>
</comment>
<proteinExistence type="inferred from homology"/>
<dbReference type="InterPro" id="IPR016154">
    <property type="entry name" value="Heat_shock_Hsp33_C"/>
</dbReference>
<comment type="similarity">
    <text evidence="6">Belongs to the HSP33 family.</text>
</comment>
<comment type="subcellular location">
    <subcellularLocation>
        <location evidence="6">Cytoplasm</location>
    </subcellularLocation>
</comment>
<dbReference type="GO" id="GO:0005737">
    <property type="term" value="C:cytoplasm"/>
    <property type="evidence" value="ECO:0007669"/>
    <property type="project" value="UniProtKB-SubCell"/>
</dbReference>
<dbReference type="InterPro" id="IPR000397">
    <property type="entry name" value="Heat_shock_Hsp33"/>
</dbReference>
<organism evidence="7">
    <name type="scientific">uncultured Anaerotruncus sp</name>
    <dbReference type="NCBI Taxonomy" id="905011"/>
    <lineage>
        <taxon>Bacteria</taxon>
        <taxon>Bacillati</taxon>
        <taxon>Bacillota</taxon>
        <taxon>Clostridia</taxon>
        <taxon>Eubacteriales</taxon>
        <taxon>Oscillospiraceae</taxon>
        <taxon>Anaerotruncus</taxon>
        <taxon>environmental samples</taxon>
    </lineage>
</organism>
<dbReference type="InterPro" id="IPR016153">
    <property type="entry name" value="Heat_shock_Hsp33_N"/>
</dbReference>
<evidence type="ECO:0000256" key="6">
    <source>
        <dbReference type="HAMAP-Rule" id="MF_00117"/>
    </source>
</evidence>
<evidence type="ECO:0000256" key="2">
    <source>
        <dbReference type="ARBA" id="ARBA00022833"/>
    </source>
</evidence>
<dbReference type="HAMAP" id="MF_00117">
    <property type="entry name" value="HslO"/>
    <property type="match status" value="1"/>
</dbReference>
<dbReference type="CDD" id="cd00498">
    <property type="entry name" value="Hsp33"/>
    <property type="match status" value="1"/>
</dbReference>
<dbReference type="Pfam" id="PF01430">
    <property type="entry name" value="HSP33"/>
    <property type="match status" value="1"/>
</dbReference>
<evidence type="ECO:0000313" key="7">
    <source>
        <dbReference type="EMBL" id="VYS91476.1"/>
    </source>
</evidence>
<evidence type="ECO:0000256" key="1">
    <source>
        <dbReference type="ARBA" id="ARBA00022490"/>
    </source>
</evidence>
<dbReference type="PANTHER" id="PTHR30111:SF1">
    <property type="entry name" value="33 KDA CHAPERONIN"/>
    <property type="match status" value="1"/>
</dbReference>
<keyword evidence="2 6" id="KW-0862">Zinc</keyword>
<evidence type="ECO:0000256" key="3">
    <source>
        <dbReference type="ARBA" id="ARBA00023157"/>
    </source>
</evidence>
<keyword evidence="4 6" id="KW-0143">Chaperone</keyword>
<keyword evidence="5 6" id="KW-0676">Redox-active center</keyword>
<dbReference type="PIRSF" id="PIRSF005261">
    <property type="entry name" value="Heat_shock_Hsp33"/>
    <property type="match status" value="1"/>
</dbReference>
<dbReference type="AlphaFoldDB" id="A0A6N2SE96"/>
<keyword evidence="3 6" id="KW-1015">Disulfide bond</keyword>
<dbReference type="EMBL" id="CACRSL010000003">
    <property type="protein sequence ID" value="VYS91476.1"/>
    <property type="molecule type" value="Genomic_DNA"/>
</dbReference>
<evidence type="ECO:0000256" key="4">
    <source>
        <dbReference type="ARBA" id="ARBA00023186"/>
    </source>
</evidence>
<dbReference type="SUPFAM" id="SSF64397">
    <property type="entry name" value="Hsp33 domain"/>
    <property type="match status" value="1"/>
</dbReference>
<dbReference type="Gene3D" id="3.90.1280.10">
    <property type="entry name" value="HSP33 redox switch-like"/>
    <property type="match status" value="1"/>
</dbReference>
<dbReference type="NCBIfam" id="NF001033">
    <property type="entry name" value="PRK00114.1"/>
    <property type="match status" value="1"/>
</dbReference>